<evidence type="ECO:0000313" key="2">
    <source>
        <dbReference type="EMBL" id="MBD8106518.1"/>
    </source>
</evidence>
<proteinExistence type="predicted"/>
<evidence type="ECO:0000313" key="3">
    <source>
        <dbReference type="EMBL" id="TKJ94672.1"/>
    </source>
</evidence>
<dbReference type="EMBL" id="QGAC01000002">
    <property type="protein sequence ID" value="TKJ94672.1"/>
    <property type="molecule type" value="Genomic_DNA"/>
</dbReference>
<dbReference type="EMBL" id="JACYNN010000004">
    <property type="protein sequence ID" value="MBD8106518.1"/>
    <property type="molecule type" value="Genomic_DNA"/>
</dbReference>
<reference evidence="3 4" key="1">
    <citation type="journal article" date="2019" name="Sci. Rep.">
        <title>Differences in resource use lead to coexistence of seed-transmitted microbial populations.</title>
        <authorList>
            <person name="Torres-Cortes G."/>
            <person name="Garcia B.J."/>
            <person name="Compant S."/>
            <person name="Rezki S."/>
            <person name="Jones P."/>
            <person name="Preveaux A."/>
            <person name="Briand M."/>
            <person name="Roulet A."/>
            <person name="Bouchez O."/>
            <person name="Jacobson D."/>
            <person name="Barret M."/>
        </authorList>
    </citation>
    <scope>NUCLEOTIDE SEQUENCE [LARGE SCALE GENOMIC DNA]</scope>
    <source>
        <strain evidence="3 4">CFBP13511</strain>
    </source>
</reference>
<sequence>MMRTLLASALLLLLNGCSSGYQGRECSGDIQTLSGQPRGSVQAMIIDRFNSFSVALPDRQLDSGPLLSSDRQRYIPSATTADGWLAQRISDHRFAVINAPTDQAITFTCP</sequence>
<evidence type="ECO:0000256" key="1">
    <source>
        <dbReference type="SAM" id="SignalP"/>
    </source>
</evidence>
<gene>
    <name evidence="3" type="ORF">EpCFBP13511_02910</name>
    <name evidence="2" type="ORF">IFT93_08785</name>
</gene>
<keyword evidence="1" id="KW-0732">Signal</keyword>
<dbReference type="Proteomes" id="UP000661012">
    <property type="component" value="Unassembled WGS sequence"/>
</dbReference>
<dbReference type="Proteomes" id="UP000306393">
    <property type="component" value="Unassembled WGS sequence"/>
</dbReference>
<keyword evidence="5" id="KW-1185">Reference proteome</keyword>
<dbReference type="OrthoDB" id="6541329at2"/>
<feature type="signal peptide" evidence="1">
    <location>
        <begin position="1"/>
        <end position="23"/>
    </location>
</feature>
<protein>
    <submittedName>
        <fullName evidence="3">Uncharacterized protein</fullName>
    </submittedName>
</protein>
<accession>A0A4U3FN28</accession>
<comment type="caution">
    <text evidence="3">The sequence shown here is derived from an EMBL/GenBank/DDBJ whole genome shotgun (WGS) entry which is preliminary data.</text>
</comment>
<organism evidence="3 4">
    <name type="scientific">Erwinia persicina</name>
    <dbReference type="NCBI Taxonomy" id="55211"/>
    <lineage>
        <taxon>Bacteria</taxon>
        <taxon>Pseudomonadati</taxon>
        <taxon>Pseudomonadota</taxon>
        <taxon>Gammaproteobacteria</taxon>
        <taxon>Enterobacterales</taxon>
        <taxon>Erwiniaceae</taxon>
        <taxon>Erwinia</taxon>
    </lineage>
</organism>
<name>A0A4U3FN28_9GAMM</name>
<dbReference type="AlphaFoldDB" id="A0A4U3FN28"/>
<evidence type="ECO:0000313" key="4">
    <source>
        <dbReference type="Proteomes" id="UP000306393"/>
    </source>
</evidence>
<evidence type="ECO:0000313" key="5">
    <source>
        <dbReference type="Proteomes" id="UP000661012"/>
    </source>
</evidence>
<feature type="chain" id="PRO_5020793795" evidence="1">
    <location>
        <begin position="24"/>
        <end position="110"/>
    </location>
</feature>
<reference evidence="2 5" key="2">
    <citation type="journal article" date="2020" name="FEMS Microbiol. Ecol.">
        <title>Temporal dynamics of bacterial communities during seed development and maturation.</title>
        <authorList>
            <person name="Chesneau G."/>
            <person name="Torres-Cortes G."/>
            <person name="Briand M."/>
            <person name="Darrasse A."/>
            <person name="Preveaux A."/>
            <person name="Marais C."/>
            <person name="Jacques M.A."/>
            <person name="Shade A."/>
            <person name="Barret M."/>
        </authorList>
    </citation>
    <scope>NUCLEOTIDE SEQUENCE [LARGE SCALE GENOMIC DNA]</scope>
    <source>
        <strain evidence="2 5">CFBP13732</strain>
    </source>
</reference>